<dbReference type="PANTHER" id="PTHR37610">
    <property type="entry name" value="CCHC-TYPE DOMAIN-CONTAINING PROTEIN"/>
    <property type="match status" value="1"/>
</dbReference>
<accession>A0A1L9WUN5</accession>
<feature type="region of interest" description="Disordered" evidence="1">
    <location>
        <begin position="47"/>
        <end position="85"/>
    </location>
</feature>
<keyword evidence="3" id="KW-1185">Reference proteome</keyword>
<gene>
    <name evidence="2" type="ORF">ASPACDRAFT_60690</name>
</gene>
<dbReference type="Proteomes" id="UP000184546">
    <property type="component" value="Unassembled WGS sequence"/>
</dbReference>
<dbReference type="OMA" id="DVNEYIM"/>
<organism evidence="2 3">
    <name type="scientific">Aspergillus aculeatus (strain ATCC 16872 / CBS 172.66 / WB 5094)</name>
    <dbReference type="NCBI Taxonomy" id="690307"/>
    <lineage>
        <taxon>Eukaryota</taxon>
        <taxon>Fungi</taxon>
        <taxon>Dikarya</taxon>
        <taxon>Ascomycota</taxon>
        <taxon>Pezizomycotina</taxon>
        <taxon>Eurotiomycetes</taxon>
        <taxon>Eurotiomycetidae</taxon>
        <taxon>Eurotiales</taxon>
        <taxon>Aspergillaceae</taxon>
        <taxon>Aspergillus</taxon>
        <taxon>Aspergillus subgen. Circumdati</taxon>
    </lineage>
</organism>
<feature type="compositionally biased region" description="Low complexity" evidence="1">
    <location>
        <begin position="54"/>
        <end position="80"/>
    </location>
</feature>
<sequence>MAQQTVDVTKLPALTGAGNYQVWHEALQTYLRLQGLWRTVSGVHKQPVFPTPAPQEGEAEPAPATTGSSRTTRSASRPTGDTSDARLAAYEKAVDRYERQLSAWETEDEKAMGAICTALTQEIRHSVIKLGSAKEVWDELKRRFDVVSDVQSFEGLQTAISLRYDDCKDVNEYIMKMSGALDKFQRSLAENEKLGDGARIQFLLCNLGEQWSTFLTSYLNSRYVKGSTTWDQITQVLVQEEMRAQFNSGNANLTKASKGVELVDGVMVRRLRRCG</sequence>
<proteinExistence type="predicted"/>
<dbReference type="AlphaFoldDB" id="A0A1L9WUN5"/>
<protein>
    <recommendedName>
        <fullName evidence="4">DUF4219 domain-containing protein</fullName>
    </recommendedName>
</protein>
<evidence type="ECO:0008006" key="4">
    <source>
        <dbReference type="Google" id="ProtNLM"/>
    </source>
</evidence>
<evidence type="ECO:0000313" key="2">
    <source>
        <dbReference type="EMBL" id="OJJ99871.1"/>
    </source>
</evidence>
<dbReference type="OrthoDB" id="4461404at2759"/>
<evidence type="ECO:0000256" key="1">
    <source>
        <dbReference type="SAM" id="MobiDB-lite"/>
    </source>
</evidence>
<name>A0A1L9WUN5_ASPA1</name>
<reference evidence="3" key="1">
    <citation type="journal article" date="2017" name="Genome Biol.">
        <title>Comparative genomics reveals high biological diversity and specific adaptations in the industrially and medically important fungal genus Aspergillus.</title>
        <authorList>
            <person name="de Vries R.P."/>
            <person name="Riley R."/>
            <person name="Wiebenga A."/>
            <person name="Aguilar-Osorio G."/>
            <person name="Amillis S."/>
            <person name="Uchima C.A."/>
            <person name="Anderluh G."/>
            <person name="Asadollahi M."/>
            <person name="Askin M."/>
            <person name="Barry K."/>
            <person name="Battaglia E."/>
            <person name="Bayram O."/>
            <person name="Benocci T."/>
            <person name="Braus-Stromeyer S.A."/>
            <person name="Caldana C."/>
            <person name="Canovas D."/>
            <person name="Cerqueira G.C."/>
            <person name="Chen F."/>
            <person name="Chen W."/>
            <person name="Choi C."/>
            <person name="Clum A."/>
            <person name="Dos Santos R.A."/>
            <person name="Damasio A.R."/>
            <person name="Diallinas G."/>
            <person name="Emri T."/>
            <person name="Fekete E."/>
            <person name="Flipphi M."/>
            <person name="Freyberg S."/>
            <person name="Gallo A."/>
            <person name="Gournas C."/>
            <person name="Habgood R."/>
            <person name="Hainaut M."/>
            <person name="Harispe M.L."/>
            <person name="Henrissat B."/>
            <person name="Hilden K.S."/>
            <person name="Hope R."/>
            <person name="Hossain A."/>
            <person name="Karabika E."/>
            <person name="Karaffa L."/>
            <person name="Karanyi Z."/>
            <person name="Krasevec N."/>
            <person name="Kuo A."/>
            <person name="Kusch H."/>
            <person name="LaButti K."/>
            <person name="Lagendijk E.L."/>
            <person name="Lapidus A."/>
            <person name="Levasseur A."/>
            <person name="Lindquist E."/>
            <person name="Lipzen A."/>
            <person name="Logrieco A.F."/>
            <person name="MacCabe A."/>
            <person name="Maekelae M.R."/>
            <person name="Malavazi I."/>
            <person name="Melin P."/>
            <person name="Meyer V."/>
            <person name="Mielnichuk N."/>
            <person name="Miskei M."/>
            <person name="Molnar A.P."/>
            <person name="Mule G."/>
            <person name="Ngan C.Y."/>
            <person name="Orejas M."/>
            <person name="Orosz E."/>
            <person name="Ouedraogo J.P."/>
            <person name="Overkamp K.M."/>
            <person name="Park H.-S."/>
            <person name="Perrone G."/>
            <person name="Piumi F."/>
            <person name="Punt P.J."/>
            <person name="Ram A.F."/>
            <person name="Ramon A."/>
            <person name="Rauscher S."/>
            <person name="Record E."/>
            <person name="Riano-Pachon D.M."/>
            <person name="Robert V."/>
            <person name="Roehrig J."/>
            <person name="Ruller R."/>
            <person name="Salamov A."/>
            <person name="Salih N.S."/>
            <person name="Samson R.A."/>
            <person name="Sandor E."/>
            <person name="Sanguinetti M."/>
            <person name="Schuetze T."/>
            <person name="Sepcic K."/>
            <person name="Shelest E."/>
            <person name="Sherlock G."/>
            <person name="Sophianopoulou V."/>
            <person name="Squina F.M."/>
            <person name="Sun H."/>
            <person name="Susca A."/>
            <person name="Todd R.B."/>
            <person name="Tsang A."/>
            <person name="Unkles S.E."/>
            <person name="van de Wiele N."/>
            <person name="van Rossen-Uffink D."/>
            <person name="Oliveira J.V."/>
            <person name="Vesth T.C."/>
            <person name="Visser J."/>
            <person name="Yu J.-H."/>
            <person name="Zhou M."/>
            <person name="Andersen M.R."/>
            <person name="Archer D.B."/>
            <person name="Baker S.E."/>
            <person name="Benoit I."/>
            <person name="Brakhage A.A."/>
            <person name="Braus G.H."/>
            <person name="Fischer R."/>
            <person name="Frisvad J.C."/>
            <person name="Goldman G.H."/>
            <person name="Houbraken J."/>
            <person name="Oakley B."/>
            <person name="Pocsi I."/>
            <person name="Scazzocchio C."/>
            <person name="Seiboth B."/>
            <person name="vanKuyk P.A."/>
            <person name="Wortman J."/>
            <person name="Dyer P.S."/>
            <person name="Grigoriev I.V."/>
        </authorList>
    </citation>
    <scope>NUCLEOTIDE SEQUENCE [LARGE SCALE GENOMIC DNA]</scope>
    <source>
        <strain evidence="3">ATCC 16872 / CBS 172.66 / WB 5094</strain>
    </source>
</reference>
<dbReference type="GeneID" id="30977398"/>
<dbReference type="VEuPathDB" id="FungiDB:ASPACDRAFT_60690"/>
<dbReference type="Pfam" id="PF14223">
    <property type="entry name" value="Retrotran_gag_2"/>
    <property type="match status" value="1"/>
</dbReference>
<dbReference type="EMBL" id="KV878977">
    <property type="protein sequence ID" value="OJJ99871.1"/>
    <property type="molecule type" value="Genomic_DNA"/>
</dbReference>
<dbReference type="PANTHER" id="PTHR37610:SF40">
    <property type="entry name" value="OS01G0909600 PROTEIN"/>
    <property type="match status" value="1"/>
</dbReference>
<evidence type="ECO:0000313" key="3">
    <source>
        <dbReference type="Proteomes" id="UP000184546"/>
    </source>
</evidence>
<dbReference type="RefSeq" id="XP_020056211.1">
    <property type="nucleotide sequence ID" value="XM_020203584.1"/>
</dbReference>